<keyword evidence="2" id="KW-1185">Reference proteome</keyword>
<proteinExistence type="predicted"/>
<dbReference type="EMBL" id="CM039438">
    <property type="protein sequence ID" value="KAI4298312.1"/>
    <property type="molecule type" value="Genomic_DNA"/>
</dbReference>
<name>A0ACB9KLV4_BAUVA</name>
<gene>
    <name evidence="1" type="ORF">L6164_031887</name>
</gene>
<evidence type="ECO:0000313" key="1">
    <source>
        <dbReference type="EMBL" id="KAI4298312.1"/>
    </source>
</evidence>
<evidence type="ECO:0000313" key="2">
    <source>
        <dbReference type="Proteomes" id="UP000828941"/>
    </source>
</evidence>
<reference evidence="1 2" key="1">
    <citation type="journal article" date="2022" name="DNA Res.">
        <title>Chromosomal-level genome assembly of the orchid tree Bauhinia variegata (Leguminosae; Cercidoideae) supports the allotetraploid origin hypothesis of Bauhinia.</title>
        <authorList>
            <person name="Zhong Y."/>
            <person name="Chen Y."/>
            <person name="Zheng D."/>
            <person name="Pang J."/>
            <person name="Liu Y."/>
            <person name="Luo S."/>
            <person name="Meng S."/>
            <person name="Qian L."/>
            <person name="Wei D."/>
            <person name="Dai S."/>
            <person name="Zhou R."/>
        </authorList>
    </citation>
    <scope>NUCLEOTIDE SEQUENCE [LARGE SCALE GENOMIC DNA]</scope>
    <source>
        <strain evidence="1">BV-YZ2020</strain>
    </source>
</reference>
<protein>
    <submittedName>
        <fullName evidence="1">Uncharacterized protein</fullName>
    </submittedName>
</protein>
<accession>A0ACB9KLV4</accession>
<dbReference type="Proteomes" id="UP000828941">
    <property type="component" value="Chromosome 13"/>
</dbReference>
<organism evidence="1 2">
    <name type="scientific">Bauhinia variegata</name>
    <name type="common">Purple orchid tree</name>
    <name type="synonym">Phanera variegata</name>
    <dbReference type="NCBI Taxonomy" id="167791"/>
    <lineage>
        <taxon>Eukaryota</taxon>
        <taxon>Viridiplantae</taxon>
        <taxon>Streptophyta</taxon>
        <taxon>Embryophyta</taxon>
        <taxon>Tracheophyta</taxon>
        <taxon>Spermatophyta</taxon>
        <taxon>Magnoliopsida</taxon>
        <taxon>eudicotyledons</taxon>
        <taxon>Gunneridae</taxon>
        <taxon>Pentapetalae</taxon>
        <taxon>rosids</taxon>
        <taxon>fabids</taxon>
        <taxon>Fabales</taxon>
        <taxon>Fabaceae</taxon>
        <taxon>Cercidoideae</taxon>
        <taxon>Cercideae</taxon>
        <taxon>Bauhiniinae</taxon>
        <taxon>Bauhinia</taxon>
    </lineage>
</organism>
<sequence length="102" mass="11580">MDSARKLLTCDMENLKIKPDERTMTAVLSAFRNAGLIDEDRMFLNNMIDQYGIRPKIHPTVSQVVLDIDEKAIQLLHHSEKLALAFGLLRTSPTSKLRTVKT</sequence>
<comment type="caution">
    <text evidence="1">The sequence shown here is derived from an EMBL/GenBank/DDBJ whole genome shotgun (WGS) entry which is preliminary data.</text>
</comment>